<accession>A0A0K6IHT1</accession>
<dbReference type="GO" id="GO:0005737">
    <property type="term" value="C:cytoplasm"/>
    <property type="evidence" value="ECO:0007669"/>
    <property type="project" value="TreeGrafter"/>
</dbReference>
<dbReference type="GO" id="GO:0016740">
    <property type="term" value="F:transferase activity"/>
    <property type="evidence" value="ECO:0007669"/>
    <property type="project" value="UniProtKB-KW"/>
</dbReference>
<dbReference type="Gene3D" id="1.20.1050.10">
    <property type="match status" value="1"/>
</dbReference>
<dbReference type="PROSITE" id="PS51354">
    <property type="entry name" value="GLUTAREDOXIN_2"/>
    <property type="match status" value="1"/>
</dbReference>
<dbReference type="AlphaFoldDB" id="A0A0K6IHT1"/>
<reference evidence="4" key="1">
    <citation type="submission" date="2015-08" db="EMBL/GenBank/DDBJ databases">
        <authorList>
            <person name="Varghese N."/>
        </authorList>
    </citation>
    <scope>NUCLEOTIDE SEQUENCE [LARGE SCALE GENOMIC DNA]</scope>
    <source>
        <strain evidence="4">JCM 18476</strain>
    </source>
</reference>
<sequence>MPAILYSFRRCPYAIRVRYTLAILELRVQLREVVLKNKPAALLNLGGRSTVPQLLADGQRYPESLDIIFWAIKHTKHADVSEQLWPENAQQQAKIQAWIGFNDHCFKPWLDRYKYADRHPEQVQSYYREKGERFLKRLEQRLKHSRFLMGEKMTLADIAVFPFIRQFAGVDLKWFEQSHYPYLKCWLNSFVESDCFQTVMTKFPAWEESQNVVCFP</sequence>
<dbReference type="CDD" id="cd03196">
    <property type="entry name" value="GST_C_5"/>
    <property type="match status" value="1"/>
</dbReference>
<dbReference type="InterPro" id="IPR004046">
    <property type="entry name" value="GST_C"/>
</dbReference>
<dbReference type="PROSITE" id="PS50405">
    <property type="entry name" value="GST_CTER"/>
    <property type="match status" value="1"/>
</dbReference>
<dbReference type="InterPro" id="IPR010987">
    <property type="entry name" value="Glutathione-S-Trfase_C-like"/>
</dbReference>
<gene>
    <name evidence="3" type="ORF">Ga0061065_101501</name>
</gene>
<evidence type="ECO:0000259" key="1">
    <source>
        <dbReference type="PROSITE" id="PS50404"/>
    </source>
</evidence>
<dbReference type="SUPFAM" id="SSF47616">
    <property type="entry name" value="GST C-terminal domain-like"/>
    <property type="match status" value="1"/>
</dbReference>
<evidence type="ECO:0000313" key="4">
    <source>
        <dbReference type="Proteomes" id="UP000182769"/>
    </source>
</evidence>
<protein>
    <submittedName>
        <fullName evidence="3">Glutathione S-transferase</fullName>
    </submittedName>
</protein>
<evidence type="ECO:0000313" key="3">
    <source>
        <dbReference type="EMBL" id="CUB02660.1"/>
    </source>
</evidence>
<dbReference type="STRING" id="1137284.GCA_001418205_00502"/>
<feature type="domain" description="GST C-terminal" evidence="2">
    <location>
        <begin position="88"/>
        <end position="215"/>
    </location>
</feature>
<dbReference type="SUPFAM" id="SSF52833">
    <property type="entry name" value="Thioredoxin-like"/>
    <property type="match status" value="1"/>
</dbReference>
<dbReference type="EMBL" id="CYHG01000001">
    <property type="protein sequence ID" value="CUB02660.1"/>
    <property type="molecule type" value="Genomic_DNA"/>
</dbReference>
<proteinExistence type="predicted"/>
<dbReference type="Pfam" id="PF00043">
    <property type="entry name" value="GST_C"/>
    <property type="match status" value="1"/>
</dbReference>
<dbReference type="SFLD" id="SFLDS00019">
    <property type="entry name" value="Glutathione_Transferase_(cytos"/>
    <property type="match status" value="1"/>
</dbReference>
<dbReference type="InterPro" id="IPR036249">
    <property type="entry name" value="Thioredoxin-like_sf"/>
</dbReference>
<dbReference type="Gene3D" id="3.40.30.10">
    <property type="entry name" value="Glutaredoxin"/>
    <property type="match status" value="1"/>
</dbReference>
<dbReference type="RefSeq" id="WP_055461611.1">
    <property type="nucleotide sequence ID" value="NZ_CYHG01000001.1"/>
</dbReference>
<dbReference type="SFLD" id="SFLDG00358">
    <property type="entry name" value="Main_(cytGST)"/>
    <property type="match status" value="1"/>
</dbReference>
<feature type="domain" description="GST N-terminal" evidence="1">
    <location>
        <begin position="1"/>
        <end position="79"/>
    </location>
</feature>
<name>A0A0K6IHT1_9GAMM</name>
<keyword evidence="4" id="KW-1185">Reference proteome</keyword>
<dbReference type="InterPro" id="IPR040079">
    <property type="entry name" value="Glutathione_S-Trfase"/>
</dbReference>
<dbReference type="PROSITE" id="PS50404">
    <property type="entry name" value="GST_NTER"/>
    <property type="match status" value="1"/>
</dbReference>
<keyword evidence="3" id="KW-0808">Transferase</keyword>
<dbReference type="PANTHER" id="PTHR43968">
    <property type="match status" value="1"/>
</dbReference>
<dbReference type="OrthoDB" id="9813092at2"/>
<dbReference type="InterPro" id="IPR050983">
    <property type="entry name" value="GST_Omega/HSP26"/>
</dbReference>
<dbReference type="Pfam" id="PF13417">
    <property type="entry name" value="GST_N_3"/>
    <property type="match status" value="1"/>
</dbReference>
<evidence type="ECO:0000259" key="2">
    <source>
        <dbReference type="PROSITE" id="PS50405"/>
    </source>
</evidence>
<dbReference type="Proteomes" id="UP000182769">
    <property type="component" value="Unassembled WGS sequence"/>
</dbReference>
<dbReference type="InterPro" id="IPR036282">
    <property type="entry name" value="Glutathione-S-Trfase_C_sf"/>
</dbReference>
<organism evidence="3 4">
    <name type="scientific">Marinomonas fungiae</name>
    <dbReference type="NCBI Taxonomy" id="1137284"/>
    <lineage>
        <taxon>Bacteria</taxon>
        <taxon>Pseudomonadati</taxon>
        <taxon>Pseudomonadota</taxon>
        <taxon>Gammaproteobacteria</taxon>
        <taxon>Oceanospirillales</taxon>
        <taxon>Oceanospirillaceae</taxon>
        <taxon>Marinomonas</taxon>
    </lineage>
</organism>
<dbReference type="InterPro" id="IPR004045">
    <property type="entry name" value="Glutathione_S-Trfase_N"/>
</dbReference>
<dbReference type="PANTHER" id="PTHR43968:SF6">
    <property type="entry name" value="GLUTATHIONE S-TRANSFERASE OMEGA"/>
    <property type="match status" value="1"/>
</dbReference>